<sequence>MRASGEEAAAEVSLDRKGSLGFKGGIGILLQKIVPGVRRFPRGGGVNDEEQQRDEANDNRRHSAMEMEWESTQLTSDKNSIKLEISDDLTPFNLSRVTNDFGPLQRETGGEIGSSGGEVTGSGGVGTGSGYGSGNGSGIRRGSGTVGGSGGGKGSGNGCGSGTGSARGKGRL</sequence>
<dbReference type="EMBL" id="AUSU01006334">
    <property type="protein sequence ID" value="EPS62178.1"/>
    <property type="molecule type" value="Genomic_DNA"/>
</dbReference>
<evidence type="ECO:0000313" key="3">
    <source>
        <dbReference type="Proteomes" id="UP000015453"/>
    </source>
</evidence>
<feature type="compositionally biased region" description="Gly residues" evidence="1">
    <location>
        <begin position="110"/>
        <end position="172"/>
    </location>
</feature>
<proteinExistence type="predicted"/>
<feature type="region of interest" description="Disordered" evidence="1">
    <location>
        <begin position="41"/>
        <end position="78"/>
    </location>
</feature>
<dbReference type="Proteomes" id="UP000015453">
    <property type="component" value="Unassembled WGS sequence"/>
</dbReference>
<feature type="region of interest" description="Disordered" evidence="1">
    <location>
        <begin position="92"/>
        <end position="172"/>
    </location>
</feature>
<accession>S8DH72</accession>
<reference evidence="2 3" key="1">
    <citation type="journal article" date="2013" name="BMC Genomics">
        <title>The miniature genome of a carnivorous plant Genlisea aurea contains a low number of genes and short non-coding sequences.</title>
        <authorList>
            <person name="Leushkin E.V."/>
            <person name="Sutormin R.A."/>
            <person name="Nabieva E.R."/>
            <person name="Penin A.A."/>
            <person name="Kondrashov A.S."/>
            <person name="Logacheva M.D."/>
        </authorList>
    </citation>
    <scope>NUCLEOTIDE SEQUENCE [LARGE SCALE GENOMIC DNA]</scope>
</reference>
<name>S8DH72_9LAMI</name>
<protein>
    <submittedName>
        <fullName evidence="2">Uncharacterized protein</fullName>
    </submittedName>
</protein>
<organism evidence="2 3">
    <name type="scientific">Genlisea aurea</name>
    <dbReference type="NCBI Taxonomy" id="192259"/>
    <lineage>
        <taxon>Eukaryota</taxon>
        <taxon>Viridiplantae</taxon>
        <taxon>Streptophyta</taxon>
        <taxon>Embryophyta</taxon>
        <taxon>Tracheophyta</taxon>
        <taxon>Spermatophyta</taxon>
        <taxon>Magnoliopsida</taxon>
        <taxon>eudicotyledons</taxon>
        <taxon>Gunneridae</taxon>
        <taxon>Pentapetalae</taxon>
        <taxon>asterids</taxon>
        <taxon>lamiids</taxon>
        <taxon>Lamiales</taxon>
        <taxon>Lentibulariaceae</taxon>
        <taxon>Genlisea</taxon>
    </lineage>
</organism>
<dbReference type="AlphaFoldDB" id="S8DH72"/>
<comment type="caution">
    <text evidence="2">The sequence shown here is derived from an EMBL/GenBank/DDBJ whole genome shotgun (WGS) entry which is preliminary data.</text>
</comment>
<evidence type="ECO:0000313" key="2">
    <source>
        <dbReference type="EMBL" id="EPS62178.1"/>
    </source>
</evidence>
<evidence type="ECO:0000256" key="1">
    <source>
        <dbReference type="SAM" id="MobiDB-lite"/>
    </source>
</evidence>
<gene>
    <name evidence="2" type="ORF">M569_12615</name>
</gene>
<feature type="compositionally biased region" description="Basic and acidic residues" evidence="1">
    <location>
        <begin position="53"/>
        <end position="65"/>
    </location>
</feature>
<keyword evidence="3" id="KW-1185">Reference proteome</keyword>